<dbReference type="AlphaFoldDB" id="A0A7K0EUE4"/>
<keyword evidence="5" id="KW-1185">Reference proteome</keyword>
<evidence type="ECO:0000256" key="1">
    <source>
        <dbReference type="SAM" id="MobiDB-lite"/>
    </source>
</evidence>
<dbReference type="Gene3D" id="2.60.220.30">
    <property type="match status" value="1"/>
</dbReference>
<proteinExistence type="predicted"/>
<sequence>MNKLFAFILSLTLVVFAISCKHDTDLLTPEESGGSRVDPPTTPQPEGAITPVGTPDGEVLTAMIGPAGGTIESKDRRVRVVIPAGALASSQSISVQPITNNCPSGAGQAFRLIPHGITFAKPASITFQYDESDVLGSAPEALRIAYQTDKGSWKSPARRSLDTAARTLSVETTHFSDWTFFKNIELDPGLGVVNPGGSINLKVRQHIADPGAVMEDLFVPLPSVISEKYIKQWTVSGPGALAHNQATATYYAPEHIPAKNPVAITVSLNQSVTIDGQVFKDIRLVSNIMVAPEGISVQIDGAEWKTYTGGINVRAQSTILLGRNGSELCELAFPGTKTGIFRWTMGADVVFNLNMGTIIYQHIYEKNKKPILSDGNLRVIDISEEWVWGTFTVLPAGWIMPKATREPTGTANINGIFRLRRTP</sequence>
<reference evidence="4 5" key="1">
    <citation type="journal article" date="2018" name="Antonie Van Leeuwenhoek">
        <title>Larkinella terrae sp. nov., isolated from soil on Jeju Island, South Korea.</title>
        <authorList>
            <person name="Ten L.N."/>
            <person name="Jeon J."/>
            <person name="Park S.J."/>
            <person name="Park S."/>
            <person name="Lee S.Y."/>
            <person name="Kim M.K."/>
            <person name="Jung H.Y."/>
        </authorList>
    </citation>
    <scope>NUCLEOTIDE SEQUENCE [LARGE SCALE GENOMIC DNA]</scope>
    <source>
        <strain evidence="4 5">KCTC 52001</strain>
    </source>
</reference>
<feature type="region of interest" description="Disordered" evidence="1">
    <location>
        <begin position="27"/>
        <end position="56"/>
    </location>
</feature>
<comment type="caution">
    <text evidence="4">The sequence shown here is derived from an EMBL/GenBank/DDBJ whole genome shotgun (WGS) entry which is preliminary data.</text>
</comment>
<organism evidence="4 5">
    <name type="scientific">Larkinella terrae</name>
    <dbReference type="NCBI Taxonomy" id="2025311"/>
    <lineage>
        <taxon>Bacteria</taxon>
        <taxon>Pseudomonadati</taxon>
        <taxon>Bacteroidota</taxon>
        <taxon>Cytophagia</taxon>
        <taxon>Cytophagales</taxon>
        <taxon>Spirosomataceae</taxon>
        <taxon>Larkinella</taxon>
    </lineage>
</organism>
<feature type="domain" description="ZU5" evidence="3">
    <location>
        <begin position="58"/>
        <end position="184"/>
    </location>
</feature>
<dbReference type="EMBL" id="WJXZ01000015">
    <property type="protein sequence ID" value="MRS65430.1"/>
    <property type="molecule type" value="Genomic_DNA"/>
</dbReference>
<protein>
    <recommendedName>
        <fullName evidence="3">ZU5 domain-containing protein</fullName>
    </recommendedName>
</protein>
<dbReference type="RefSeq" id="WP_154178806.1">
    <property type="nucleotide sequence ID" value="NZ_WJXZ01000015.1"/>
</dbReference>
<evidence type="ECO:0000313" key="5">
    <source>
        <dbReference type="Proteomes" id="UP000441754"/>
    </source>
</evidence>
<dbReference type="Proteomes" id="UP000441754">
    <property type="component" value="Unassembled WGS sequence"/>
</dbReference>
<evidence type="ECO:0000256" key="2">
    <source>
        <dbReference type="SAM" id="SignalP"/>
    </source>
</evidence>
<feature type="signal peptide" evidence="2">
    <location>
        <begin position="1"/>
        <end position="17"/>
    </location>
</feature>
<dbReference type="PROSITE" id="PS51257">
    <property type="entry name" value="PROKAR_LIPOPROTEIN"/>
    <property type="match status" value="1"/>
</dbReference>
<keyword evidence="2" id="KW-0732">Signal</keyword>
<dbReference type="OrthoDB" id="770607at2"/>
<dbReference type="PROSITE" id="PS51145">
    <property type="entry name" value="ZU5"/>
    <property type="match status" value="1"/>
</dbReference>
<dbReference type="InterPro" id="IPR000906">
    <property type="entry name" value="ZU5_dom"/>
</dbReference>
<feature type="chain" id="PRO_5029723035" description="ZU5 domain-containing protein" evidence="2">
    <location>
        <begin position="18"/>
        <end position="423"/>
    </location>
</feature>
<accession>A0A7K0EUE4</accession>
<evidence type="ECO:0000259" key="3">
    <source>
        <dbReference type="PROSITE" id="PS51145"/>
    </source>
</evidence>
<gene>
    <name evidence="4" type="ORF">GJJ30_29335</name>
</gene>
<evidence type="ECO:0000313" key="4">
    <source>
        <dbReference type="EMBL" id="MRS65430.1"/>
    </source>
</evidence>
<name>A0A7K0EUE4_9BACT</name>